<accession>A0ABT2T1Y9</accession>
<dbReference type="EMBL" id="JAOQKJ010000005">
    <property type="protein sequence ID" value="MCU6744284.1"/>
    <property type="molecule type" value="Genomic_DNA"/>
</dbReference>
<name>A0ABT2T1Y9_9FIRM</name>
<sequence length="68" mass="7827">MKDSYEDIIDLPHPASKKHERMSRMNRAAQFAPFSALTGLGRALKQTADKNEEKWEMEYGEENEDGIL</sequence>
<gene>
    <name evidence="2" type="ORF">OCV77_07210</name>
</gene>
<proteinExistence type="predicted"/>
<evidence type="ECO:0000256" key="1">
    <source>
        <dbReference type="SAM" id="MobiDB-lite"/>
    </source>
</evidence>
<evidence type="ECO:0000313" key="2">
    <source>
        <dbReference type="EMBL" id="MCU6744284.1"/>
    </source>
</evidence>
<keyword evidence="3" id="KW-1185">Reference proteome</keyword>
<feature type="region of interest" description="Disordered" evidence="1">
    <location>
        <begin position="1"/>
        <end position="23"/>
    </location>
</feature>
<dbReference type="Proteomes" id="UP001652432">
    <property type="component" value="Unassembled WGS sequence"/>
</dbReference>
<reference evidence="2 3" key="1">
    <citation type="journal article" date="2021" name="ISME Commun">
        <title>Automated analysis of genomic sequences facilitates high-throughput and comprehensive description of bacteria.</title>
        <authorList>
            <person name="Hitch T.C.A."/>
        </authorList>
    </citation>
    <scope>NUCLEOTIDE SEQUENCE [LARGE SCALE GENOMIC DNA]</scope>
    <source>
        <strain evidence="2 3">Sanger_18</strain>
    </source>
</reference>
<comment type="caution">
    <text evidence="2">The sequence shown here is derived from an EMBL/GenBank/DDBJ whole genome shotgun (WGS) entry which is preliminary data.</text>
</comment>
<evidence type="ECO:0000313" key="3">
    <source>
        <dbReference type="Proteomes" id="UP001652432"/>
    </source>
</evidence>
<dbReference type="RefSeq" id="WP_262574311.1">
    <property type="nucleotide sequence ID" value="NZ_JAOQKJ010000005.1"/>
</dbReference>
<protein>
    <submittedName>
        <fullName evidence="2">Uncharacterized protein</fullName>
    </submittedName>
</protein>
<organism evidence="2 3">
    <name type="scientific">Suilimivivens aceti</name>
    <dbReference type="NCBI Taxonomy" id="2981774"/>
    <lineage>
        <taxon>Bacteria</taxon>
        <taxon>Bacillati</taxon>
        <taxon>Bacillota</taxon>
        <taxon>Clostridia</taxon>
        <taxon>Lachnospirales</taxon>
        <taxon>Lachnospiraceae</taxon>
        <taxon>Suilimivivens</taxon>
    </lineage>
</organism>